<feature type="region of interest" description="Disordered" evidence="2">
    <location>
        <begin position="174"/>
        <end position="193"/>
    </location>
</feature>
<keyword evidence="4" id="KW-1185">Reference proteome</keyword>
<gene>
    <name evidence="3" type="ORF">CIB95_09165</name>
</gene>
<evidence type="ECO:0000256" key="1">
    <source>
        <dbReference type="ARBA" id="ARBA00022729"/>
    </source>
</evidence>
<reference evidence="4" key="1">
    <citation type="submission" date="2017-08" db="EMBL/GenBank/DDBJ databases">
        <authorList>
            <person name="Huang Z."/>
        </authorList>
    </citation>
    <scope>NUCLEOTIDE SEQUENCE [LARGE SCALE GENOMIC DNA]</scope>
    <source>
        <strain evidence="4">SA5d-4</strain>
    </source>
</reference>
<feature type="compositionally biased region" description="Low complexity" evidence="2">
    <location>
        <begin position="179"/>
        <end position="193"/>
    </location>
</feature>
<dbReference type="Gene3D" id="2.60.40.1220">
    <property type="match status" value="1"/>
</dbReference>
<dbReference type="Proteomes" id="UP000217083">
    <property type="component" value="Unassembled WGS sequence"/>
</dbReference>
<evidence type="ECO:0000256" key="2">
    <source>
        <dbReference type="SAM" id="MobiDB-lite"/>
    </source>
</evidence>
<dbReference type="Pfam" id="PF09826">
    <property type="entry name" value="Beta_propel"/>
    <property type="match status" value="1"/>
</dbReference>
<evidence type="ECO:0000313" key="3">
    <source>
        <dbReference type="EMBL" id="OZM56929.1"/>
    </source>
</evidence>
<dbReference type="SUPFAM" id="SSF82171">
    <property type="entry name" value="DPP6 N-terminal domain-like"/>
    <property type="match status" value="1"/>
</dbReference>
<dbReference type="CDD" id="cd06462">
    <property type="entry name" value="Peptidase_S24_S26"/>
    <property type="match status" value="1"/>
</dbReference>
<protein>
    <recommendedName>
        <fullName evidence="5">SbsA Ig-like domain-containing protein</fullName>
    </recommendedName>
</protein>
<dbReference type="EMBL" id="NPIA01000004">
    <property type="protein sequence ID" value="OZM56929.1"/>
    <property type="molecule type" value="Genomic_DNA"/>
</dbReference>
<organism evidence="3 4">
    <name type="scientific">Lottiidibacillus patelloidae</name>
    <dbReference type="NCBI Taxonomy" id="2670334"/>
    <lineage>
        <taxon>Bacteria</taxon>
        <taxon>Bacillati</taxon>
        <taxon>Bacillota</taxon>
        <taxon>Bacilli</taxon>
        <taxon>Bacillales</taxon>
        <taxon>Bacillaceae</taxon>
        <taxon>Lottiidibacillus</taxon>
    </lineage>
</organism>
<dbReference type="InterPro" id="IPR014755">
    <property type="entry name" value="Cu-Rt/internalin_Ig-like"/>
</dbReference>
<evidence type="ECO:0000313" key="4">
    <source>
        <dbReference type="Proteomes" id="UP000217083"/>
    </source>
</evidence>
<name>A0A263BTA6_9BACI</name>
<accession>A0A263BTA6</accession>
<dbReference type="InterPro" id="IPR019198">
    <property type="entry name" value="Beta_propeller_containing"/>
</dbReference>
<evidence type="ECO:0008006" key="5">
    <source>
        <dbReference type="Google" id="ProtNLM"/>
    </source>
</evidence>
<reference evidence="3 4" key="2">
    <citation type="submission" date="2017-09" db="EMBL/GenBank/DDBJ databases">
        <title>Bacillus patelloidae sp. nov., isolated from the intestinal tract of a marine limpet.</title>
        <authorList>
            <person name="Liu R."/>
            <person name="Dong C."/>
            <person name="Shao Z."/>
        </authorList>
    </citation>
    <scope>NUCLEOTIDE SEQUENCE [LARGE SCALE GENOMIC DNA]</scope>
    <source>
        <strain evidence="3 4">SA5d-4</strain>
    </source>
</reference>
<proteinExistence type="predicted"/>
<dbReference type="AlphaFoldDB" id="A0A263BTA6"/>
<dbReference type="RefSeq" id="WP_094924430.1">
    <property type="nucleotide sequence ID" value="NZ_NPIA01000004.1"/>
</dbReference>
<keyword evidence="1" id="KW-0732">Signal</keyword>
<sequence>MKKILWVTGLALFIGVISIYNYYTNSTSNVAVQIPYATSYAPTLKDWQIQFTKPMNPESFTTETVSVVTEDGEKSTVSLEWNDDYTVLTLKSPDDGWEVGKKYNIIISKHVASAQGTTLATDFTHSFQAVAQLPNIQDHEQLITLLKERMENQSQYYRDGFVEMEDSMDGMAGAEAKSADSSTSNSRTTSKTNVQVEGIDEGDRIKVDGNFLYFVRDNDIVIVSTNGEKSTVKSVIKKDGFYIQEIFLHDDLLITIGQTHQQIREKVTSNKTSDTRIAADSMYPYYAQQTTVYFYDISNKEDPKQVREFTMEGNFTASRKMDGYLYLIANNYPPYHILMEDEKSDTIDPRPFVKDTAISDDPKPVDFGHMHFFPDSNEQSFMLISAIDLNDMNKEHNLKAYLGSSNQIYMSENNLYTAIHKYNLNETKGADGTKMLRIAEPADTQIIQFHIQNETIAFSAKTVVNGTLINQFAMDERNNTFRVATTKGNSWDEQNPSTNNLYTFDINLNPLGQVEGLAEGERIYSVRFMEDVAYMVTFKQVDPLFVIDIKDAKNPKVLGELKIPGFSNYLHPLDDNHVIGFGQHTALEKVEWRDEPVVRPKGLKISVFDVTDPANPIEKFVEILGQGGSYSEVNHNHRALYQHPEKNLFGFPANLYETKTIQKGDAVYEEHAFVFEGAFLYEISPETGITLKDTITHQKKPQNNYGYSDWYSSIQRMVSVGDLLYTLSFDQMKVYDLSSEKVIYELNLPKMKQNY</sequence>
<comment type="caution">
    <text evidence="3">The sequence shown here is derived from an EMBL/GenBank/DDBJ whole genome shotgun (WGS) entry which is preliminary data.</text>
</comment>